<dbReference type="InterPro" id="IPR012334">
    <property type="entry name" value="Pectin_lyas_fold"/>
</dbReference>
<sequence length="448" mass="47464">MRTQRCHGRVIAVAAGCTALVLAVTGTASGSASASASASAQSGARAGLDRQVLPARDGWAAYGTGTTGGAAADAAHVYTVTTWEQFKAALADGGSAPRIVRVKGMIDADGPSCASFAVPGYDFAAYLKTYDPAVWGRTENLDAEPDDSPEGLRRASAARQAAFVKAAVPADTTIVGVGRDAGFQGASLQIKGVDNVIVRNLTFESPLDCFPQWDPTDTADGNWNSEYDSAVVHGSTHVWLDHNTFTDGEHPDSTLPTYYGRLYQQHDGELDIVKGADYVTASWNVFEDHDKTILIGNSDSASTAAVDRGHLKATFHHNLFRNLVERAPRIRFGQVDSYNNHVVAGAGHSYTYGIGMESQLVAEHNAFTLPDGVPAGTILKKWKDAPVTAADNHVNGRPTDLIAVHNAEVPGEILRSGAGWTPVLRTRVDRPQAVPGLVGHRAGAGRLR</sequence>
<dbReference type="PANTHER" id="PTHR31683">
    <property type="entry name" value="PECTATE LYASE 18-RELATED"/>
    <property type="match status" value="1"/>
</dbReference>
<evidence type="ECO:0000313" key="5">
    <source>
        <dbReference type="EMBL" id="MCG0066440.1"/>
    </source>
</evidence>
<name>A0ABS9JLJ7_9ACTN</name>
<evidence type="ECO:0000259" key="4">
    <source>
        <dbReference type="SMART" id="SM00656"/>
    </source>
</evidence>
<keyword evidence="2" id="KW-0119">Carbohydrate metabolism</keyword>
<keyword evidence="3" id="KW-0732">Signal</keyword>
<evidence type="ECO:0000313" key="6">
    <source>
        <dbReference type="Proteomes" id="UP001299012"/>
    </source>
</evidence>
<gene>
    <name evidence="5" type="ORF">L0F81_24675</name>
</gene>
<dbReference type="InterPro" id="IPR011050">
    <property type="entry name" value="Pectin_lyase_fold/virulence"/>
</dbReference>
<comment type="similarity">
    <text evidence="2">Belongs to the polysaccharide lyase 1 family.</text>
</comment>
<accession>A0ABS9JLJ7</accession>
<feature type="domain" description="Pectate lyase" evidence="4">
    <location>
        <begin position="117"/>
        <end position="373"/>
    </location>
</feature>
<comment type="caution">
    <text evidence="5">The sequence shown here is derived from an EMBL/GenBank/DDBJ whole genome shotgun (WGS) entry which is preliminary data.</text>
</comment>
<keyword evidence="6" id="KW-1185">Reference proteome</keyword>
<evidence type="ECO:0000256" key="1">
    <source>
        <dbReference type="ARBA" id="ARBA00023239"/>
    </source>
</evidence>
<dbReference type="GO" id="GO:0016829">
    <property type="term" value="F:lyase activity"/>
    <property type="evidence" value="ECO:0007669"/>
    <property type="project" value="UniProtKB-KW"/>
</dbReference>
<comment type="subcellular location">
    <subcellularLocation>
        <location evidence="2">Secreted</location>
    </subcellularLocation>
</comment>
<dbReference type="SUPFAM" id="SSF51126">
    <property type="entry name" value="Pectin lyase-like"/>
    <property type="match status" value="1"/>
</dbReference>
<proteinExistence type="inferred from homology"/>
<dbReference type="PANTHER" id="PTHR31683:SF18">
    <property type="entry name" value="PECTATE LYASE 21-RELATED"/>
    <property type="match status" value="1"/>
</dbReference>
<feature type="signal peptide" evidence="3">
    <location>
        <begin position="1"/>
        <end position="34"/>
    </location>
</feature>
<keyword evidence="2" id="KW-0964">Secreted</keyword>
<dbReference type="SMART" id="SM00656">
    <property type="entry name" value="Amb_all"/>
    <property type="match status" value="1"/>
</dbReference>
<dbReference type="EMBL" id="JAKKZF010000109">
    <property type="protein sequence ID" value="MCG0066440.1"/>
    <property type="molecule type" value="Genomic_DNA"/>
</dbReference>
<reference evidence="5 6" key="1">
    <citation type="submission" date="2022-01" db="EMBL/GenBank/DDBJ databases">
        <title>Draft Genome Sequences of Seven Type Strains of the Genus Streptomyces.</title>
        <authorList>
            <person name="Aziz S."/>
            <person name="Coretto E."/>
            <person name="Chronakova A."/>
            <person name="Sproer C."/>
            <person name="Huber K."/>
            <person name="Nouioui I."/>
            <person name="Gross H."/>
        </authorList>
    </citation>
    <scope>NUCLEOTIDE SEQUENCE [LARGE SCALE GENOMIC DNA]</scope>
    <source>
        <strain evidence="5 6">DSM 41685</strain>
    </source>
</reference>
<evidence type="ECO:0000256" key="2">
    <source>
        <dbReference type="RuleBase" id="RU361173"/>
    </source>
</evidence>
<feature type="chain" id="PRO_5047370807" evidence="3">
    <location>
        <begin position="35"/>
        <end position="448"/>
    </location>
</feature>
<keyword evidence="1 2" id="KW-0456">Lyase</keyword>
<keyword evidence="2" id="KW-0624">Polysaccharide degradation</keyword>
<dbReference type="Gene3D" id="2.160.20.10">
    <property type="entry name" value="Single-stranded right-handed beta-helix, Pectin lyase-like"/>
    <property type="match status" value="1"/>
</dbReference>
<protein>
    <submittedName>
        <fullName evidence="5">Polysaccharide lyase family 1 protein</fullName>
    </submittedName>
</protein>
<evidence type="ECO:0000256" key="3">
    <source>
        <dbReference type="SAM" id="SignalP"/>
    </source>
</evidence>
<dbReference type="InterPro" id="IPR002022">
    <property type="entry name" value="Pec_lyase"/>
</dbReference>
<organism evidence="5 6">
    <name type="scientific">Streptomyces tricolor</name>
    <dbReference type="NCBI Taxonomy" id="68277"/>
    <lineage>
        <taxon>Bacteria</taxon>
        <taxon>Bacillati</taxon>
        <taxon>Actinomycetota</taxon>
        <taxon>Actinomycetes</taxon>
        <taxon>Kitasatosporales</taxon>
        <taxon>Streptomycetaceae</taxon>
        <taxon>Streptomyces</taxon>
        <taxon>Streptomyces violaceoruber group</taxon>
    </lineage>
</organism>
<dbReference type="Proteomes" id="UP001299012">
    <property type="component" value="Unassembled WGS sequence"/>
</dbReference>
<dbReference type="InterPro" id="IPR045032">
    <property type="entry name" value="PEL"/>
</dbReference>
<dbReference type="Pfam" id="PF00544">
    <property type="entry name" value="Pectate_lyase_4"/>
    <property type="match status" value="2"/>
</dbReference>
<dbReference type="RefSeq" id="WP_086704552.1">
    <property type="nucleotide sequence ID" value="NZ_JAKKZF010000109.1"/>
</dbReference>